<dbReference type="InterPro" id="IPR000719">
    <property type="entry name" value="Prot_kinase_dom"/>
</dbReference>
<dbReference type="RefSeq" id="WP_311697188.1">
    <property type="nucleotide sequence ID" value="NZ_JAVREY010000027.1"/>
</dbReference>
<dbReference type="CDD" id="cd14014">
    <property type="entry name" value="STKc_PknB_like"/>
    <property type="match status" value="1"/>
</dbReference>
<keyword evidence="3 8" id="KW-0418">Kinase</keyword>
<feature type="region of interest" description="Disordered" evidence="6">
    <location>
        <begin position="300"/>
        <end position="414"/>
    </location>
</feature>
<feature type="compositionally biased region" description="Low complexity" evidence="6">
    <location>
        <begin position="473"/>
        <end position="501"/>
    </location>
</feature>
<gene>
    <name evidence="8" type="ORF">RM764_22400</name>
</gene>
<dbReference type="InterPro" id="IPR011009">
    <property type="entry name" value="Kinase-like_dom_sf"/>
</dbReference>
<feature type="binding site" evidence="5">
    <location>
        <position position="46"/>
    </location>
    <ligand>
        <name>ATP</name>
        <dbReference type="ChEBI" id="CHEBI:30616"/>
    </ligand>
</feature>
<sequence length="613" mass="61989">MEALRALGVGDPDRVGPYRVVGRLGAGGMGRVYLARSKGGRAVAVKVVRPELAEDREFRQRFAREVAAARRVNGVFTAGVVDADPAADPPWLATAYVPGISLDTAVARHGAWQAGPVTTLAAGLAEALEAIHAAGLVHRDLKPSNVLLAADGPRVIDFGISTATEASAITRTGVVIGTPGFMSPEQLTGEPVGPASDVFALGAVLAFTASGSGPFGTGSAQGLMYRIVHGEPDLDAVPEAMRGLVARCLAKRPEDRPTVEALLAELADAAGAARTTLLFTSASWLPPTVASTVREAWDGASGEAATVPETPPAGGKTTAPETPVAGGGGHPPADAPSPPGSAAPSTPAHEAPTVAGPVPATPPPAYTPTALVSDAVRSGAGADTPPPGTPPPGVLPTPVPGKFGNPRGSSSRGRRVAVIGSVLAAVLAIGLVAWRADALFGGGGTGTDTGNSIVDPSPHVSPGDDTPSPPDDTPSTPDNSPSTPENSPSTPENSPSTPDTNVTGLSGQWNGSYVCNQGITGLVLTVEDHEDGTADAVFAFYPAPSNPQVPRGSFAMAGTVQNGVLTLRATHWINQPPGYLAVDLQGTYDTSTPNHLDGRIYGPNCTTFSADRS</sequence>
<keyword evidence="1" id="KW-0808">Transferase</keyword>
<dbReference type="PROSITE" id="PS50011">
    <property type="entry name" value="PROTEIN_KINASE_DOM"/>
    <property type="match status" value="1"/>
</dbReference>
<dbReference type="InterPro" id="IPR008271">
    <property type="entry name" value="Ser/Thr_kinase_AS"/>
</dbReference>
<evidence type="ECO:0000256" key="4">
    <source>
        <dbReference type="ARBA" id="ARBA00022840"/>
    </source>
</evidence>
<feature type="domain" description="Protein kinase" evidence="7">
    <location>
        <begin position="18"/>
        <end position="277"/>
    </location>
</feature>
<dbReference type="Proteomes" id="UP001183809">
    <property type="component" value="Unassembled WGS sequence"/>
</dbReference>
<keyword evidence="2 5" id="KW-0547">Nucleotide-binding</keyword>
<dbReference type="Gene3D" id="1.10.510.10">
    <property type="entry name" value="Transferase(Phosphotransferase) domain 1"/>
    <property type="match status" value="1"/>
</dbReference>
<evidence type="ECO:0000256" key="2">
    <source>
        <dbReference type="ARBA" id="ARBA00022741"/>
    </source>
</evidence>
<accession>A0ABU2TXZ6</accession>
<keyword evidence="9" id="KW-1185">Reference proteome</keyword>
<dbReference type="PRINTS" id="PR01217">
    <property type="entry name" value="PRICHEXTENSN"/>
</dbReference>
<dbReference type="SUPFAM" id="SSF56112">
    <property type="entry name" value="Protein kinase-like (PK-like)"/>
    <property type="match status" value="1"/>
</dbReference>
<feature type="compositionally biased region" description="Pro residues" evidence="6">
    <location>
        <begin position="384"/>
        <end position="399"/>
    </location>
</feature>
<dbReference type="PROSITE" id="PS00107">
    <property type="entry name" value="PROTEIN_KINASE_ATP"/>
    <property type="match status" value="1"/>
</dbReference>
<dbReference type="InterPro" id="IPR017441">
    <property type="entry name" value="Protein_kinase_ATP_BS"/>
</dbReference>
<dbReference type="Pfam" id="PF00069">
    <property type="entry name" value="Pkinase"/>
    <property type="match status" value="1"/>
</dbReference>
<evidence type="ECO:0000256" key="1">
    <source>
        <dbReference type="ARBA" id="ARBA00022679"/>
    </source>
</evidence>
<proteinExistence type="predicted"/>
<dbReference type="SMART" id="SM00220">
    <property type="entry name" value="S_TKc"/>
    <property type="match status" value="1"/>
</dbReference>
<organism evidence="8 9">
    <name type="scientific">Streptomyces gibsoniae</name>
    <dbReference type="NCBI Taxonomy" id="3075529"/>
    <lineage>
        <taxon>Bacteria</taxon>
        <taxon>Bacillati</taxon>
        <taxon>Actinomycetota</taxon>
        <taxon>Actinomycetes</taxon>
        <taxon>Kitasatosporales</taxon>
        <taxon>Streptomycetaceae</taxon>
        <taxon>Streptomyces</taxon>
    </lineage>
</organism>
<evidence type="ECO:0000313" key="8">
    <source>
        <dbReference type="EMBL" id="MDT0465720.1"/>
    </source>
</evidence>
<dbReference type="EMBL" id="JAVREY010000027">
    <property type="protein sequence ID" value="MDT0465720.1"/>
    <property type="molecule type" value="Genomic_DNA"/>
</dbReference>
<dbReference type="PROSITE" id="PS00108">
    <property type="entry name" value="PROTEIN_KINASE_ST"/>
    <property type="match status" value="1"/>
</dbReference>
<dbReference type="Gene3D" id="3.30.200.20">
    <property type="entry name" value="Phosphorylase Kinase, domain 1"/>
    <property type="match status" value="1"/>
</dbReference>
<evidence type="ECO:0000256" key="5">
    <source>
        <dbReference type="PROSITE-ProRule" id="PRU10141"/>
    </source>
</evidence>
<protein>
    <submittedName>
        <fullName evidence="8">Protein kinase</fullName>
    </submittedName>
</protein>
<dbReference type="GO" id="GO:0016301">
    <property type="term" value="F:kinase activity"/>
    <property type="evidence" value="ECO:0007669"/>
    <property type="project" value="UniProtKB-KW"/>
</dbReference>
<feature type="region of interest" description="Disordered" evidence="6">
    <location>
        <begin position="444"/>
        <end position="505"/>
    </location>
</feature>
<dbReference type="PANTHER" id="PTHR43289:SF34">
    <property type="entry name" value="SERINE_THREONINE-PROTEIN KINASE YBDM-RELATED"/>
    <property type="match status" value="1"/>
</dbReference>
<reference evidence="9" key="1">
    <citation type="submission" date="2023-07" db="EMBL/GenBank/DDBJ databases">
        <title>30 novel species of actinomycetes from the DSMZ collection.</title>
        <authorList>
            <person name="Nouioui I."/>
        </authorList>
    </citation>
    <scope>NUCLEOTIDE SEQUENCE [LARGE SCALE GENOMIC DNA]</scope>
    <source>
        <strain evidence="9">DSM 41699</strain>
    </source>
</reference>
<feature type="compositionally biased region" description="Low complexity" evidence="6">
    <location>
        <begin position="342"/>
        <end position="358"/>
    </location>
</feature>
<evidence type="ECO:0000256" key="6">
    <source>
        <dbReference type="SAM" id="MobiDB-lite"/>
    </source>
</evidence>
<keyword evidence="4 5" id="KW-0067">ATP-binding</keyword>
<dbReference type="PANTHER" id="PTHR43289">
    <property type="entry name" value="MITOGEN-ACTIVATED PROTEIN KINASE KINASE KINASE 20-RELATED"/>
    <property type="match status" value="1"/>
</dbReference>
<evidence type="ECO:0000259" key="7">
    <source>
        <dbReference type="PROSITE" id="PS50011"/>
    </source>
</evidence>
<evidence type="ECO:0000256" key="3">
    <source>
        <dbReference type="ARBA" id="ARBA00022777"/>
    </source>
</evidence>
<comment type="caution">
    <text evidence="8">The sequence shown here is derived from an EMBL/GenBank/DDBJ whole genome shotgun (WGS) entry which is preliminary data.</text>
</comment>
<evidence type="ECO:0000313" key="9">
    <source>
        <dbReference type="Proteomes" id="UP001183809"/>
    </source>
</evidence>
<name>A0ABU2TXZ6_9ACTN</name>